<dbReference type="PANTHER" id="PTHR40032:SF1">
    <property type="entry name" value="EXPORTED PROTEIN"/>
    <property type="match status" value="1"/>
</dbReference>
<dbReference type="Proteomes" id="UP000605259">
    <property type="component" value="Unassembled WGS sequence"/>
</dbReference>
<dbReference type="AlphaFoldDB" id="A0A917ATN0"/>
<keyword evidence="3" id="KW-1185">Reference proteome</keyword>
<name>A0A917ATN0_9BACI</name>
<feature type="domain" description="Putative amidase" evidence="1">
    <location>
        <begin position="136"/>
        <end position="285"/>
    </location>
</feature>
<proteinExistence type="predicted"/>
<reference evidence="2" key="1">
    <citation type="journal article" date="2014" name="Int. J. Syst. Evol. Microbiol.">
        <title>Complete genome sequence of Corynebacterium casei LMG S-19264T (=DSM 44701T), isolated from a smear-ripened cheese.</title>
        <authorList>
            <consortium name="US DOE Joint Genome Institute (JGI-PGF)"/>
            <person name="Walter F."/>
            <person name="Albersmeier A."/>
            <person name="Kalinowski J."/>
            <person name="Ruckert C."/>
        </authorList>
    </citation>
    <scope>NUCLEOTIDE SEQUENCE</scope>
    <source>
        <strain evidence="2">CGMCC 1.12698</strain>
    </source>
</reference>
<dbReference type="RefSeq" id="WP_188388609.1">
    <property type="nucleotide sequence ID" value="NZ_BMFK01000001.1"/>
</dbReference>
<reference evidence="2" key="2">
    <citation type="submission" date="2020-09" db="EMBL/GenBank/DDBJ databases">
        <authorList>
            <person name="Sun Q."/>
            <person name="Zhou Y."/>
        </authorList>
    </citation>
    <scope>NUCLEOTIDE SEQUENCE</scope>
    <source>
        <strain evidence="2">CGMCC 1.12698</strain>
    </source>
</reference>
<evidence type="ECO:0000259" key="1">
    <source>
        <dbReference type="Pfam" id="PF12671"/>
    </source>
</evidence>
<accession>A0A917ATN0</accession>
<dbReference type="InterPro" id="IPR024301">
    <property type="entry name" value="Amidase_6"/>
</dbReference>
<evidence type="ECO:0000313" key="3">
    <source>
        <dbReference type="Proteomes" id="UP000605259"/>
    </source>
</evidence>
<organism evidence="2 3">
    <name type="scientific">Priestia taiwanensis</name>
    <dbReference type="NCBI Taxonomy" id="1347902"/>
    <lineage>
        <taxon>Bacteria</taxon>
        <taxon>Bacillati</taxon>
        <taxon>Bacillota</taxon>
        <taxon>Bacilli</taxon>
        <taxon>Bacillales</taxon>
        <taxon>Bacillaceae</taxon>
        <taxon>Priestia</taxon>
    </lineage>
</organism>
<gene>
    <name evidence="2" type="ORF">GCM10007140_24460</name>
</gene>
<dbReference type="Pfam" id="PF12671">
    <property type="entry name" value="Amidase_6"/>
    <property type="match status" value="1"/>
</dbReference>
<sequence length="298" mass="35053">MKAQELLKLSIQERIKCIIGEDITPTHLPTEIHEHIEHVQELFRQRSATIVKCHAKGKVESTIALEEREDIHYTIHMQYLIKQRDFFYIQEDVEKRCCRICEGKIEQDVLLFPGLKVGESESLLFEEEQEASNRFSYNRLEAVKYAELWWNDENPEYVHFKEENCTNYISQCLHAGGAPMMGYPNKAKGWWIRGKNWSYSWTFAHALRWYLSGAKSGLRAKKVEKPTDLLVGDVIFYDFEGDGHWDHSTIVVAKDIYGMPLVNANTINSRYRYWTYEDSPRYTSKIQYIFFQIVDSKG</sequence>
<protein>
    <recommendedName>
        <fullName evidence="1">Putative amidase domain-containing protein</fullName>
    </recommendedName>
</protein>
<dbReference type="PANTHER" id="PTHR40032">
    <property type="entry name" value="EXPORTED PROTEIN-RELATED"/>
    <property type="match status" value="1"/>
</dbReference>
<dbReference type="EMBL" id="BMFK01000001">
    <property type="protein sequence ID" value="GGE73664.1"/>
    <property type="molecule type" value="Genomic_DNA"/>
</dbReference>
<comment type="caution">
    <text evidence="2">The sequence shown here is derived from an EMBL/GenBank/DDBJ whole genome shotgun (WGS) entry which is preliminary data.</text>
</comment>
<evidence type="ECO:0000313" key="2">
    <source>
        <dbReference type="EMBL" id="GGE73664.1"/>
    </source>
</evidence>